<dbReference type="AlphaFoldDB" id="A0A368KUS7"/>
<proteinExistence type="predicted"/>
<evidence type="ECO:0000313" key="2">
    <source>
        <dbReference type="EMBL" id="RCS52642.1"/>
    </source>
</evidence>
<reference evidence="2 3" key="1">
    <citation type="submission" date="2018-07" db="EMBL/GenBank/DDBJ databases">
        <title>Comparative genomes isolates from brazilian mangrove.</title>
        <authorList>
            <person name="De Araujo J.E."/>
            <person name="Taketani R.G."/>
            <person name="Silva M.C.P."/>
            <person name="Lourenco M.V."/>
            <person name="Oliveira V.M."/>
            <person name="Andreote F.D."/>
        </authorList>
    </citation>
    <scope>NUCLEOTIDE SEQUENCE [LARGE SCALE GENOMIC DNA]</scope>
    <source>
        <strain evidence="2 3">HEX PRIS-MGV</strain>
    </source>
</reference>
<feature type="region of interest" description="Disordered" evidence="1">
    <location>
        <begin position="1"/>
        <end position="23"/>
    </location>
</feature>
<sequence length="59" mass="6617">MGSPLRLGTGPSQSWTEINDTNHLRRSIRPAGFQELETRHSCQQLQAGVKDRRVNAVSE</sequence>
<dbReference type="Proteomes" id="UP000253562">
    <property type="component" value="Unassembled WGS sequence"/>
</dbReference>
<accession>A0A368KUS7</accession>
<protein>
    <submittedName>
        <fullName evidence="2">Uncharacterized protein</fullName>
    </submittedName>
</protein>
<comment type="caution">
    <text evidence="2">The sequence shown here is derived from an EMBL/GenBank/DDBJ whole genome shotgun (WGS) entry which is preliminary data.</text>
</comment>
<evidence type="ECO:0000313" key="3">
    <source>
        <dbReference type="Proteomes" id="UP000253562"/>
    </source>
</evidence>
<feature type="compositionally biased region" description="Polar residues" evidence="1">
    <location>
        <begin position="10"/>
        <end position="21"/>
    </location>
</feature>
<gene>
    <name evidence="2" type="ORF">DTL42_07325</name>
</gene>
<organism evidence="2 3">
    <name type="scientific">Bremerella cremea</name>
    <dbReference type="NCBI Taxonomy" id="1031537"/>
    <lineage>
        <taxon>Bacteria</taxon>
        <taxon>Pseudomonadati</taxon>
        <taxon>Planctomycetota</taxon>
        <taxon>Planctomycetia</taxon>
        <taxon>Pirellulales</taxon>
        <taxon>Pirellulaceae</taxon>
        <taxon>Bremerella</taxon>
    </lineage>
</organism>
<evidence type="ECO:0000256" key="1">
    <source>
        <dbReference type="SAM" id="MobiDB-lite"/>
    </source>
</evidence>
<feature type="region of interest" description="Disordered" evidence="1">
    <location>
        <begin position="39"/>
        <end position="59"/>
    </location>
</feature>
<feature type="compositionally biased region" description="Basic and acidic residues" evidence="1">
    <location>
        <begin position="49"/>
        <end position="59"/>
    </location>
</feature>
<dbReference type="EMBL" id="QPEX01000011">
    <property type="protein sequence ID" value="RCS52642.1"/>
    <property type="molecule type" value="Genomic_DNA"/>
</dbReference>
<name>A0A368KUS7_9BACT</name>